<geneLocation type="plasmid" evidence="1">
    <name>pPER272</name>
</geneLocation>
<reference evidence="1" key="1">
    <citation type="journal article" date="2007" name="J. Bacteriol.">
        <title>Complete sequence analysis of novel plasmids from emetic and periodontal Bacillus cereus isolates reveals a common evolutionary history among the B. cereus-group plasmids, including Bacillus anthracis pXO1.</title>
        <authorList>
            <person name="Rasko D.A."/>
            <person name="Rosovitz M.J."/>
            <person name="Okstad O.A."/>
            <person name="Fouts D.E."/>
            <person name="Jiang L."/>
            <person name="Cer R.Z."/>
            <person name="Kolsto A.B."/>
            <person name="Gill S.R."/>
            <person name="Ravel J."/>
        </authorList>
    </citation>
    <scope>NUCLEOTIDE SEQUENCE</scope>
    <source>
        <strain evidence="2">AH818</strain>
        <strain evidence="1">AH820</strain>
        <plasmid evidence="1">pPER272</plasmid>
    </source>
</reference>
<sequence>MTIFITPAAAPIFEITYTYSLPLNGNRLKKIKKVEIKKDKSMFLLFPFIQETSFWNKY</sequence>
<evidence type="ECO:0000313" key="2">
    <source>
        <dbReference type="EMBL" id="ABK01234.1"/>
    </source>
</evidence>
<keyword evidence="1" id="KW-0614">Plasmid</keyword>
<gene>
    <name evidence="2" type="ORF">pPER272_0269</name>
    <name evidence="1" type="ORF">pPER272_AH820_0269</name>
</gene>
<organism evidence="1">
    <name type="scientific">Bacillus cereus</name>
    <dbReference type="NCBI Taxonomy" id="1396"/>
    <lineage>
        <taxon>Bacteria</taxon>
        <taxon>Bacillati</taxon>
        <taxon>Bacillota</taxon>
        <taxon>Bacilli</taxon>
        <taxon>Bacillales</taxon>
        <taxon>Bacillaceae</taxon>
        <taxon>Bacillus</taxon>
        <taxon>Bacillus cereus group</taxon>
    </lineage>
</organism>
<evidence type="ECO:0000313" key="1">
    <source>
        <dbReference type="EMBL" id="ABK00970.1"/>
    </source>
</evidence>
<dbReference type="EMBL" id="DQ889677">
    <property type="protein sequence ID" value="ABK00970.1"/>
    <property type="molecule type" value="Genomic_DNA"/>
</dbReference>
<accession>A1BZU4</accession>
<proteinExistence type="predicted"/>
<protein>
    <submittedName>
        <fullName evidence="1">Uncharacterized protein</fullName>
    </submittedName>
</protein>
<dbReference type="AlphaFoldDB" id="A1BZU4"/>
<name>A1BZU4_BACCE</name>
<dbReference type="EMBL" id="DQ889678">
    <property type="protein sequence ID" value="ABK01234.1"/>
    <property type="molecule type" value="Genomic_DNA"/>
</dbReference>